<dbReference type="Pfam" id="PF00107">
    <property type="entry name" value="ADH_zinc_N"/>
    <property type="match status" value="1"/>
</dbReference>
<keyword evidence="6" id="KW-0812">Transmembrane</keyword>
<reference evidence="8" key="1">
    <citation type="submission" date="2020-07" db="EMBL/GenBank/DDBJ databases">
        <authorList>
            <person name="Nazaruddin N."/>
        </authorList>
    </citation>
    <scope>NUCLEOTIDE SEQUENCE</scope>
</reference>
<dbReference type="Proteomes" id="UP000752696">
    <property type="component" value="Unassembled WGS sequence"/>
</dbReference>
<dbReference type="SUPFAM" id="SSF50129">
    <property type="entry name" value="GroES-like"/>
    <property type="match status" value="1"/>
</dbReference>
<dbReference type="InterPro" id="IPR013154">
    <property type="entry name" value="ADH-like_N"/>
</dbReference>
<sequence>MKMLNIHVDWLVYRRLALFSLITDLADDNFYFILLFYSGKHCITGTIPRDMRKDVGEDIFIVTSLQVFKIILNFKSNIVNIQSRFLSNVLAKYKENIEDKMQAWQIHSYGGLEELKLSNVRIPAITKPTDVLVKVEASSVNPIDIAMTSTNYLEQQTFNIILKCFALGGYGAVILNLMRKTKNLTSGQYDELELPLTLGRDFSGIIVSKGHGVGSRLQLGDEVWGVVPVEQQGCHAGYVVVDHTLISLQPRNLSYIEAASILYAGLTAWSALWITGALSCKNTVTSRRNNKVLVLGGSGGVGTIAIQLLKAWNMHVITTCSSDAVNLVQRLGADVVIDHKLNDADSKIIAEGPYNIILDCANQGPDQIRLKSYPHNTYITLNSPLLKNTDQHGLIVGTVKNIGELLKYNIPITENKSTVKWGFFTPSETGIRTLKEFVENGK</sequence>
<dbReference type="InterPro" id="IPR050700">
    <property type="entry name" value="YIM1/Zinc_Alcohol_DH_Fams"/>
</dbReference>
<feature type="non-terminal residue" evidence="8">
    <location>
        <position position="442"/>
    </location>
</feature>
<organism evidence="8 9">
    <name type="scientific">Heterotrigona itama</name>
    <dbReference type="NCBI Taxonomy" id="395501"/>
    <lineage>
        <taxon>Eukaryota</taxon>
        <taxon>Metazoa</taxon>
        <taxon>Ecdysozoa</taxon>
        <taxon>Arthropoda</taxon>
        <taxon>Hexapoda</taxon>
        <taxon>Insecta</taxon>
        <taxon>Pterygota</taxon>
        <taxon>Neoptera</taxon>
        <taxon>Endopterygota</taxon>
        <taxon>Hymenoptera</taxon>
        <taxon>Apocrita</taxon>
        <taxon>Aculeata</taxon>
        <taxon>Apoidea</taxon>
        <taxon>Anthophila</taxon>
        <taxon>Apidae</taxon>
        <taxon>Heterotrigona</taxon>
    </lineage>
</organism>
<feature type="domain" description="Enoyl reductase (ER)" evidence="7">
    <location>
        <begin position="110"/>
        <end position="438"/>
    </location>
</feature>
<gene>
    <name evidence="8" type="ORF">MHI_LOCUS720829</name>
</gene>
<comment type="similarity">
    <text evidence="2">Belongs to the zinc-containing alcohol dehydrogenase family. Quinone oxidoreductase subfamily.</text>
</comment>
<evidence type="ECO:0000313" key="8">
    <source>
        <dbReference type="EMBL" id="CAD1477303.1"/>
    </source>
</evidence>
<proteinExistence type="inferred from homology"/>
<feature type="transmembrane region" description="Helical" evidence="6">
    <location>
        <begin position="292"/>
        <end position="312"/>
    </location>
</feature>
<keyword evidence="6" id="KW-0472">Membrane</keyword>
<comment type="caution">
    <text evidence="8">The sequence shown here is derived from an EMBL/GenBank/DDBJ whole genome shotgun (WGS) entry which is preliminary data.</text>
</comment>
<keyword evidence="5" id="KW-0496">Mitochondrion</keyword>
<dbReference type="Gene3D" id="3.90.180.10">
    <property type="entry name" value="Medium-chain alcohol dehydrogenases, catalytic domain"/>
    <property type="match status" value="1"/>
</dbReference>
<evidence type="ECO:0000256" key="2">
    <source>
        <dbReference type="ARBA" id="ARBA00010371"/>
    </source>
</evidence>
<dbReference type="InterPro" id="IPR037397">
    <property type="entry name" value="RTN4IP1"/>
</dbReference>
<dbReference type="InterPro" id="IPR020843">
    <property type="entry name" value="ER"/>
</dbReference>
<keyword evidence="3" id="KW-0809">Transit peptide</keyword>
<dbReference type="InterPro" id="IPR013149">
    <property type="entry name" value="ADH-like_C"/>
</dbReference>
<dbReference type="PANTHER" id="PTHR11695:SF294">
    <property type="entry name" value="RETICULON-4-INTERACTING PROTEIN 1, MITOCHONDRIAL"/>
    <property type="match status" value="1"/>
</dbReference>
<evidence type="ECO:0000256" key="1">
    <source>
        <dbReference type="ARBA" id="ARBA00004173"/>
    </source>
</evidence>
<accession>A0A6V7HAH5</accession>
<evidence type="ECO:0000259" key="7">
    <source>
        <dbReference type="SMART" id="SM00829"/>
    </source>
</evidence>
<evidence type="ECO:0000256" key="4">
    <source>
        <dbReference type="ARBA" id="ARBA00023002"/>
    </source>
</evidence>
<dbReference type="CDD" id="cd08248">
    <property type="entry name" value="RTN4I1"/>
    <property type="match status" value="1"/>
</dbReference>
<dbReference type="EMBL" id="CAJDYZ010009949">
    <property type="protein sequence ID" value="CAD1477303.1"/>
    <property type="molecule type" value="Genomic_DNA"/>
</dbReference>
<keyword evidence="6" id="KW-1133">Transmembrane helix</keyword>
<dbReference type="Gene3D" id="3.40.50.720">
    <property type="entry name" value="NAD(P)-binding Rossmann-like Domain"/>
    <property type="match status" value="1"/>
</dbReference>
<keyword evidence="9" id="KW-1185">Reference proteome</keyword>
<dbReference type="InterPro" id="IPR036291">
    <property type="entry name" value="NAD(P)-bd_dom_sf"/>
</dbReference>
<dbReference type="Pfam" id="PF08240">
    <property type="entry name" value="ADH_N"/>
    <property type="match status" value="1"/>
</dbReference>
<dbReference type="FunFam" id="3.40.50.720:FF:000147">
    <property type="entry name" value="Reticulon-4-interacting protein 1 homolog, mitochondrial"/>
    <property type="match status" value="1"/>
</dbReference>
<dbReference type="AlphaFoldDB" id="A0A6V7HAH5"/>
<dbReference type="SMART" id="SM00829">
    <property type="entry name" value="PKS_ER"/>
    <property type="match status" value="1"/>
</dbReference>
<feature type="transmembrane region" description="Helical" evidence="6">
    <location>
        <begin position="261"/>
        <end position="280"/>
    </location>
</feature>
<comment type="subcellular location">
    <subcellularLocation>
        <location evidence="1">Mitochondrion</location>
    </subcellularLocation>
</comment>
<dbReference type="GO" id="GO:0016491">
    <property type="term" value="F:oxidoreductase activity"/>
    <property type="evidence" value="ECO:0007669"/>
    <property type="project" value="UniProtKB-KW"/>
</dbReference>
<dbReference type="GO" id="GO:0005739">
    <property type="term" value="C:mitochondrion"/>
    <property type="evidence" value="ECO:0007669"/>
    <property type="project" value="UniProtKB-SubCell"/>
</dbReference>
<evidence type="ECO:0000256" key="6">
    <source>
        <dbReference type="SAM" id="Phobius"/>
    </source>
</evidence>
<dbReference type="InterPro" id="IPR011032">
    <property type="entry name" value="GroES-like_sf"/>
</dbReference>
<dbReference type="OrthoDB" id="48317at2759"/>
<evidence type="ECO:0000313" key="9">
    <source>
        <dbReference type="Proteomes" id="UP000752696"/>
    </source>
</evidence>
<name>A0A6V7HAH5_9HYME</name>
<evidence type="ECO:0000256" key="5">
    <source>
        <dbReference type="ARBA" id="ARBA00023128"/>
    </source>
</evidence>
<dbReference type="PANTHER" id="PTHR11695">
    <property type="entry name" value="ALCOHOL DEHYDROGENASE RELATED"/>
    <property type="match status" value="1"/>
</dbReference>
<keyword evidence="4" id="KW-0560">Oxidoreductase</keyword>
<protein>
    <recommendedName>
        <fullName evidence="7">Enoyl reductase (ER) domain-containing protein</fullName>
    </recommendedName>
</protein>
<evidence type="ECO:0000256" key="3">
    <source>
        <dbReference type="ARBA" id="ARBA00022946"/>
    </source>
</evidence>
<dbReference type="SUPFAM" id="SSF51735">
    <property type="entry name" value="NAD(P)-binding Rossmann-fold domains"/>
    <property type="match status" value="1"/>
</dbReference>